<keyword evidence="6" id="KW-0732">Signal</keyword>
<sequence>MMTDLERLESRCSSYEAVIIAGVLALATFLSLIIGGVIYRYRWRIRYLMHMSKKKFFGHHMLPDYTVIQNYKYDAFISYAEDNIRFILDDVIPRLETDIISLCIHQRDFLPGNAISDNIIHAIQSSRKTIVILSNAFLKSKWCMYEFNMARMESIYSRGEDISLVIVMLEPIVHETMSLEMVRWIQDNNYIEYTTDHDGNALFWDKLRRVITS</sequence>
<dbReference type="PROSITE" id="PS50104">
    <property type="entry name" value="TIR"/>
    <property type="match status" value="1"/>
</dbReference>
<organism evidence="15 16">
    <name type="scientific">Dreissena polymorpha</name>
    <name type="common">Zebra mussel</name>
    <name type="synonym">Mytilus polymorpha</name>
    <dbReference type="NCBI Taxonomy" id="45954"/>
    <lineage>
        <taxon>Eukaryota</taxon>
        <taxon>Metazoa</taxon>
        <taxon>Spiralia</taxon>
        <taxon>Lophotrochozoa</taxon>
        <taxon>Mollusca</taxon>
        <taxon>Bivalvia</taxon>
        <taxon>Autobranchia</taxon>
        <taxon>Heteroconchia</taxon>
        <taxon>Euheterodonta</taxon>
        <taxon>Imparidentia</taxon>
        <taxon>Neoheterodontei</taxon>
        <taxon>Myida</taxon>
        <taxon>Dreissenoidea</taxon>
        <taxon>Dreissenidae</taxon>
        <taxon>Dreissena</taxon>
    </lineage>
</organism>
<evidence type="ECO:0000256" key="6">
    <source>
        <dbReference type="ARBA" id="ARBA00022729"/>
    </source>
</evidence>
<evidence type="ECO:0000259" key="14">
    <source>
        <dbReference type="PROSITE" id="PS50104"/>
    </source>
</evidence>
<keyword evidence="12" id="KW-0325">Glycoprotein</keyword>
<keyword evidence="5 13" id="KW-0812">Transmembrane</keyword>
<evidence type="ECO:0000256" key="4">
    <source>
        <dbReference type="ARBA" id="ARBA00022614"/>
    </source>
</evidence>
<dbReference type="GO" id="GO:0045087">
    <property type="term" value="P:innate immune response"/>
    <property type="evidence" value="ECO:0007669"/>
    <property type="project" value="UniProtKB-KW"/>
</dbReference>
<dbReference type="EMBL" id="JAIWYP010000001">
    <property type="protein sequence ID" value="KAH3893729.1"/>
    <property type="molecule type" value="Genomic_DNA"/>
</dbReference>
<name>A0A9D4S5W3_DREPO</name>
<evidence type="ECO:0000313" key="16">
    <source>
        <dbReference type="Proteomes" id="UP000828390"/>
    </source>
</evidence>
<dbReference type="Pfam" id="PF01582">
    <property type="entry name" value="TIR"/>
    <property type="match status" value="1"/>
</dbReference>
<evidence type="ECO:0000256" key="13">
    <source>
        <dbReference type="SAM" id="Phobius"/>
    </source>
</evidence>
<evidence type="ECO:0000256" key="8">
    <source>
        <dbReference type="ARBA" id="ARBA00022859"/>
    </source>
</evidence>
<evidence type="ECO:0000256" key="11">
    <source>
        <dbReference type="ARBA" id="ARBA00023170"/>
    </source>
</evidence>
<keyword evidence="10 13" id="KW-0472">Membrane</keyword>
<dbReference type="InterPro" id="IPR000157">
    <property type="entry name" value="TIR_dom"/>
</dbReference>
<dbReference type="GO" id="GO:0007165">
    <property type="term" value="P:signal transduction"/>
    <property type="evidence" value="ECO:0007669"/>
    <property type="project" value="InterPro"/>
</dbReference>
<comment type="caution">
    <text evidence="15">The sequence shown here is derived from an EMBL/GenBank/DDBJ whole genome shotgun (WGS) entry which is preliminary data.</text>
</comment>
<dbReference type="PANTHER" id="PTHR24365:SF541">
    <property type="entry name" value="PROTEIN TOLL-RELATED"/>
    <property type="match status" value="1"/>
</dbReference>
<evidence type="ECO:0000256" key="3">
    <source>
        <dbReference type="ARBA" id="ARBA00022588"/>
    </source>
</evidence>
<evidence type="ECO:0000256" key="5">
    <source>
        <dbReference type="ARBA" id="ARBA00022692"/>
    </source>
</evidence>
<dbReference type="Gene3D" id="3.40.50.10140">
    <property type="entry name" value="Toll/interleukin-1 receptor homology (TIR) domain"/>
    <property type="match status" value="1"/>
</dbReference>
<keyword evidence="11" id="KW-0675">Receptor</keyword>
<keyword evidence="7" id="KW-0677">Repeat</keyword>
<dbReference type="GO" id="GO:0038023">
    <property type="term" value="F:signaling receptor activity"/>
    <property type="evidence" value="ECO:0007669"/>
    <property type="project" value="TreeGrafter"/>
</dbReference>
<gene>
    <name evidence="15" type="ORF">DPMN_017879</name>
</gene>
<accession>A0A9D4S5W3</accession>
<proteinExistence type="inferred from homology"/>
<dbReference type="SMART" id="SM00255">
    <property type="entry name" value="TIR"/>
    <property type="match status" value="1"/>
</dbReference>
<reference evidence="15" key="1">
    <citation type="journal article" date="2019" name="bioRxiv">
        <title>The Genome of the Zebra Mussel, Dreissena polymorpha: A Resource for Invasive Species Research.</title>
        <authorList>
            <person name="McCartney M.A."/>
            <person name="Auch B."/>
            <person name="Kono T."/>
            <person name="Mallez S."/>
            <person name="Zhang Y."/>
            <person name="Obille A."/>
            <person name="Becker A."/>
            <person name="Abrahante J.E."/>
            <person name="Garbe J."/>
            <person name="Badalamenti J.P."/>
            <person name="Herman A."/>
            <person name="Mangelson H."/>
            <person name="Liachko I."/>
            <person name="Sullivan S."/>
            <person name="Sone E.D."/>
            <person name="Koren S."/>
            <person name="Silverstein K.A.T."/>
            <person name="Beckman K.B."/>
            <person name="Gohl D.M."/>
        </authorList>
    </citation>
    <scope>NUCLEOTIDE SEQUENCE</scope>
    <source>
        <strain evidence="15">Duluth1</strain>
        <tissue evidence="15">Whole animal</tissue>
    </source>
</reference>
<reference evidence="15" key="2">
    <citation type="submission" date="2020-11" db="EMBL/GenBank/DDBJ databases">
        <authorList>
            <person name="McCartney M.A."/>
            <person name="Auch B."/>
            <person name="Kono T."/>
            <person name="Mallez S."/>
            <person name="Becker A."/>
            <person name="Gohl D.M."/>
            <person name="Silverstein K.A.T."/>
            <person name="Koren S."/>
            <person name="Bechman K.B."/>
            <person name="Herman A."/>
            <person name="Abrahante J.E."/>
            <person name="Garbe J."/>
        </authorList>
    </citation>
    <scope>NUCLEOTIDE SEQUENCE</scope>
    <source>
        <strain evidence="15">Duluth1</strain>
        <tissue evidence="15">Whole animal</tissue>
    </source>
</reference>
<feature type="transmembrane region" description="Helical" evidence="13">
    <location>
        <begin position="17"/>
        <end position="41"/>
    </location>
</feature>
<evidence type="ECO:0000256" key="1">
    <source>
        <dbReference type="ARBA" id="ARBA00004479"/>
    </source>
</evidence>
<keyword evidence="3" id="KW-0399">Innate immunity</keyword>
<keyword evidence="8" id="KW-0391">Immunity</keyword>
<comment type="similarity">
    <text evidence="2">Belongs to the Toll-like receptor family.</text>
</comment>
<dbReference type="AlphaFoldDB" id="A0A9D4S5W3"/>
<keyword evidence="9 13" id="KW-1133">Transmembrane helix</keyword>
<keyword evidence="16" id="KW-1185">Reference proteome</keyword>
<evidence type="ECO:0000256" key="10">
    <source>
        <dbReference type="ARBA" id="ARBA00023136"/>
    </source>
</evidence>
<evidence type="ECO:0000256" key="7">
    <source>
        <dbReference type="ARBA" id="ARBA00022737"/>
    </source>
</evidence>
<protein>
    <recommendedName>
        <fullName evidence="14">TIR domain-containing protein</fullName>
    </recommendedName>
</protein>
<evidence type="ECO:0000313" key="15">
    <source>
        <dbReference type="EMBL" id="KAH3893729.1"/>
    </source>
</evidence>
<comment type="subcellular location">
    <subcellularLocation>
        <location evidence="1">Membrane</location>
        <topology evidence="1">Single-pass type I membrane protein</topology>
    </subcellularLocation>
</comment>
<evidence type="ECO:0000256" key="2">
    <source>
        <dbReference type="ARBA" id="ARBA00009634"/>
    </source>
</evidence>
<evidence type="ECO:0000256" key="12">
    <source>
        <dbReference type="ARBA" id="ARBA00023180"/>
    </source>
</evidence>
<feature type="domain" description="TIR" evidence="14">
    <location>
        <begin position="71"/>
        <end position="211"/>
    </location>
</feature>
<dbReference type="PRINTS" id="PR01537">
    <property type="entry name" value="INTRLKN1R1F"/>
</dbReference>
<dbReference type="FunFam" id="3.40.50.10140:FF:000001">
    <property type="entry name" value="Toll-like receptor 2"/>
    <property type="match status" value="1"/>
</dbReference>
<dbReference type="Proteomes" id="UP000828390">
    <property type="component" value="Unassembled WGS sequence"/>
</dbReference>
<dbReference type="PANTHER" id="PTHR24365">
    <property type="entry name" value="TOLL-LIKE RECEPTOR"/>
    <property type="match status" value="1"/>
</dbReference>
<dbReference type="GO" id="GO:0005886">
    <property type="term" value="C:plasma membrane"/>
    <property type="evidence" value="ECO:0007669"/>
    <property type="project" value="TreeGrafter"/>
</dbReference>
<keyword evidence="4" id="KW-0433">Leucine-rich repeat</keyword>
<evidence type="ECO:0000256" key="9">
    <source>
        <dbReference type="ARBA" id="ARBA00022989"/>
    </source>
</evidence>
<dbReference type="InterPro" id="IPR035897">
    <property type="entry name" value="Toll_tir_struct_dom_sf"/>
</dbReference>
<dbReference type="SUPFAM" id="SSF52200">
    <property type="entry name" value="Toll/Interleukin receptor TIR domain"/>
    <property type="match status" value="1"/>
</dbReference>